<dbReference type="SUPFAM" id="SSF52833">
    <property type="entry name" value="Thioredoxin-like"/>
    <property type="match status" value="1"/>
</dbReference>
<protein>
    <submittedName>
        <fullName evidence="5">SCO2 protein</fullName>
    </submittedName>
</protein>
<dbReference type="InterPro" id="IPR003782">
    <property type="entry name" value="SCO1/SenC"/>
</dbReference>
<evidence type="ECO:0000313" key="5">
    <source>
        <dbReference type="EMBL" id="NXX40121.1"/>
    </source>
</evidence>
<comment type="caution">
    <text evidence="5">The sequence shown here is derived from an EMBL/GenBank/DDBJ whole genome shotgun (WGS) entry which is preliminary data.</text>
</comment>
<dbReference type="GO" id="GO:0033617">
    <property type="term" value="P:mitochondrial respiratory chain complex IV assembly"/>
    <property type="evidence" value="ECO:0007669"/>
    <property type="project" value="TreeGrafter"/>
</dbReference>
<dbReference type="GO" id="GO:0005743">
    <property type="term" value="C:mitochondrial inner membrane"/>
    <property type="evidence" value="ECO:0007669"/>
    <property type="project" value="UniProtKB-SubCell"/>
</dbReference>
<feature type="non-terminal residue" evidence="5">
    <location>
        <position position="1"/>
    </location>
</feature>
<keyword evidence="3" id="KW-0479">Metal-binding</keyword>
<dbReference type="Proteomes" id="UP000627253">
    <property type="component" value="Unassembled WGS sequence"/>
</dbReference>
<dbReference type="OrthoDB" id="76676at2759"/>
<feature type="binding site" evidence="3">
    <location>
        <position position="74"/>
    </location>
    <ligand>
        <name>Cu cation</name>
        <dbReference type="ChEBI" id="CHEBI:23378"/>
    </ligand>
</feature>
<proteinExistence type="inferred from homology"/>
<evidence type="ECO:0000256" key="2">
    <source>
        <dbReference type="ARBA" id="ARBA00010996"/>
    </source>
</evidence>
<feature type="binding site" evidence="3">
    <location>
        <position position="78"/>
    </location>
    <ligand>
        <name>Cu cation</name>
        <dbReference type="ChEBI" id="CHEBI:23378"/>
    </ligand>
</feature>
<dbReference type="FunFam" id="3.40.30.10:FF:000013">
    <property type="entry name" value="Blast:Protein SCO1 homolog, mitochondrial"/>
    <property type="match status" value="1"/>
</dbReference>
<keyword evidence="6" id="KW-1185">Reference proteome</keyword>
<evidence type="ECO:0000256" key="4">
    <source>
        <dbReference type="PIRSR" id="PIRSR603782-2"/>
    </source>
</evidence>
<reference evidence="5" key="1">
    <citation type="submission" date="2020-02" db="EMBL/GenBank/DDBJ databases">
        <title>Bird 10,000 Genomes (B10K) Project - Family phase.</title>
        <authorList>
            <person name="Zhang G."/>
        </authorList>
    </citation>
    <scope>NUCLEOTIDE SEQUENCE</scope>
    <source>
        <strain evidence="5">B10K-DU-002-37</strain>
        <tissue evidence="5">Muscle</tissue>
    </source>
</reference>
<gene>
    <name evidence="5" type="primary">Sco2</name>
    <name evidence="5" type="ORF">TRILEU_R14985</name>
</gene>
<feature type="disulfide bond" description="Redox-active" evidence="4">
    <location>
        <begin position="74"/>
        <end position="78"/>
    </location>
</feature>
<dbReference type="GO" id="GO:0046872">
    <property type="term" value="F:metal ion binding"/>
    <property type="evidence" value="ECO:0007669"/>
    <property type="project" value="UniProtKB-KW"/>
</dbReference>
<feature type="non-terminal residue" evidence="5">
    <location>
        <position position="212"/>
    </location>
</feature>
<evidence type="ECO:0000256" key="1">
    <source>
        <dbReference type="ARBA" id="ARBA00004434"/>
    </source>
</evidence>
<sequence>RLGVVAGAGAAAGAAWWYLEEEKQRRRRARRQEELRALALGQGSFQLVDQTGRTRCKEDFLGTWVLLYFGFTHCPDVCPEELEKLGRVVEMLEEEGRQKGAQKDAIQPLFITVDPERDSVDALARYLRDFHPRLLALTGSPEAVRQVGRAYRVYAQAGPPDANGDYLVDHSIALYLLGPDGHLLDYYGRSKSEEQIARSVRHHMGTYQPLPS</sequence>
<keyword evidence="4" id="KW-1015">Disulfide bond</keyword>
<keyword evidence="3" id="KW-0186">Copper</keyword>
<dbReference type="PANTHER" id="PTHR12151:SF2">
    <property type="entry name" value="PROTEIN SCO2 HOMOLOG, MITOCHONDRIAL"/>
    <property type="match status" value="1"/>
</dbReference>
<comment type="similarity">
    <text evidence="2">Belongs to the SCO1/2 family.</text>
</comment>
<dbReference type="AlphaFoldDB" id="A0A852IDN9"/>
<dbReference type="Pfam" id="PF02630">
    <property type="entry name" value="SCO1-SenC"/>
    <property type="match status" value="1"/>
</dbReference>
<dbReference type="CDD" id="cd02968">
    <property type="entry name" value="SCO"/>
    <property type="match status" value="1"/>
</dbReference>
<dbReference type="Gene3D" id="3.40.30.10">
    <property type="entry name" value="Glutaredoxin"/>
    <property type="match status" value="1"/>
</dbReference>
<comment type="subcellular location">
    <subcellularLocation>
        <location evidence="1">Mitochondrion inner membrane</location>
        <topology evidence="1">Single-pass membrane protein</topology>
    </subcellularLocation>
</comment>
<evidence type="ECO:0000313" key="6">
    <source>
        <dbReference type="Proteomes" id="UP000627253"/>
    </source>
</evidence>
<dbReference type="InterPro" id="IPR036249">
    <property type="entry name" value="Thioredoxin-like_sf"/>
</dbReference>
<name>A0A852IDN9_9PICI</name>
<accession>A0A852IDN9</accession>
<dbReference type="EMBL" id="WAAF01003511">
    <property type="protein sequence ID" value="NXX40121.1"/>
    <property type="molecule type" value="Genomic_DNA"/>
</dbReference>
<organism evidence="5 6">
    <name type="scientific">Tricholaema leucomelas</name>
    <name type="common">pied barbet</name>
    <dbReference type="NCBI Taxonomy" id="240729"/>
    <lineage>
        <taxon>Eukaryota</taxon>
        <taxon>Metazoa</taxon>
        <taxon>Chordata</taxon>
        <taxon>Craniata</taxon>
        <taxon>Vertebrata</taxon>
        <taxon>Euteleostomi</taxon>
        <taxon>Archelosauria</taxon>
        <taxon>Archosauria</taxon>
        <taxon>Dinosauria</taxon>
        <taxon>Saurischia</taxon>
        <taxon>Theropoda</taxon>
        <taxon>Coelurosauria</taxon>
        <taxon>Aves</taxon>
        <taxon>Neognathae</taxon>
        <taxon>Neoaves</taxon>
        <taxon>Telluraves</taxon>
        <taxon>Coraciimorphae</taxon>
        <taxon>Piciformes</taxon>
        <taxon>Lybiidae</taxon>
        <taxon>Tricholaema lacrymosa</taxon>
    </lineage>
</organism>
<feature type="binding site" evidence="3">
    <location>
        <position position="170"/>
    </location>
    <ligand>
        <name>Cu cation</name>
        <dbReference type="ChEBI" id="CHEBI:23378"/>
    </ligand>
</feature>
<evidence type="ECO:0000256" key="3">
    <source>
        <dbReference type="PIRSR" id="PIRSR603782-1"/>
    </source>
</evidence>
<dbReference type="PANTHER" id="PTHR12151">
    <property type="entry name" value="ELECTRON TRANSPORT PROTIN SCO1/SENC FAMILY MEMBER"/>
    <property type="match status" value="1"/>
</dbReference>